<proteinExistence type="predicted"/>
<protein>
    <submittedName>
        <fullName evidence="1">Uncharacterized protein</fullName>
    </submittedName>
</protein>
<evidence type="ECO:0000313" key="2">
    <source>
        <dbReference type="Proteomes" id="UP001062846"/>
    </source>
</evidence>
<dbReference type="EMBL" id="CM046388">
    <property type="protein sequence ID" value="KAI8574037.1"/>
    <property type="molecule type" value="Genomic_DNA"/>
</dbReference>
<gene>
    <name evidence="1" type="ORF">RHMOL_Rhmol01G0323200</name>
</gene>
<organism evidence="1 2">
    <name type="scientific">Rhododendron molle</name>
    <name type="common">Chinese azalea</name>
    <name type="synonym">Azalea mollis</name>
    <dbReference type="NCBI Taxonomy" id="49168"/>
    <lineage>
        <taxon>Eukaryota</taxon>
        <taxon>Viridiplantae</taxon>
        <taxon>Streptophyta</taxon>
        <taxon>Embryophyta</taxon>
        <taxon>Tracheophyta</taxon>
        <taxon>Spermatophyta</taxon>
        <taxon>Magnoliopsida</taxon>
        <taxon>eudicotyledons</taxon>
        <taxon>Gunneridae</taxon>
        <taxon>Pentapetalae</taxon>
        <taxon>asterids</taxon>
        <taxon>Ericales</taxon>
        <taxon>Ericaceae</taxon>
        <taxon>Ericoideae</taxon>
        <taxon>Rhodoreae</taxon>
        <taxon>Rhododendron</taxon>
    </lineage>
</organism>
<evidence type="ECO:0000313" key="1">
    <source>
        <dbReference type="EMBL" id="KAI8574037.1"/>
    </source>
</evidence>
<keyword evidence="2" id="KW-1185">Reference proteome</keyword>
<sequence length="105" mass="12118">MLNGALLVRCSRDLVKYSQCLSLGAILWIPFYGRKDMEPKKLARNEEWYNFKSPTELAYEVIEEGLWETDDEEEVDVEGIEGYKSESSDDDDEIEDEVLGSENDD</sequence>
<accession>A0ACC0Q9Z5</accession>
<comment type="caution">
    <text evidence="1">The sequence shown here is derived from an EMBL/GenBank/DDBJ whole genome shotgun (WGS) entry which is preliminary data.</text>
</comment>
<reference evidence="1" key="1">
    <citation type="submission" date="2022-02" db="EMBL/GenBank/DDBJ databases">
        <title>Plant Genome Project.</title>
        <authorList>
            <person name="Zhang R.-G."/>
        </authorList>
    </citation>
    <scope>NUCLEOTIDE SEQUENCE</scope>
    <source>
        <strain evidence="1">AT1</strain>
    </source>
</reference>
<dbReference type="Proteomes" id="UP001062846">
    <property type="component" value="Chromosome 1"/>
</dbReference>
<name>A0ACC0Q9Z5_RHOML</name>